<dbReference type="HOGENOM" id="CLU_403987_0_0_1"/>
<reference evidence="3" key="1">
    <citation type="submission" date="2011-07" db="EMBL/GenBank/DDBJ databases">
        <authorList>
            <consortium name="Caenorhabditis brenneri Sequencing and Analysis Consortium"/>
            <person name="Wilson R.K."/>
        </authorList>
    </citation>
    <scope>NUCLEOTIDE SEQUENCE [LARGE SCALE GENOMIC DNA]</scope>
    <source>
        <strain evidence="3">PB2801</strain>
    </source>
</reference>
<gene>
    <name evidence="2" type="ORF">CAEBREN_08885</name>
</gene>
<dbReference type="GO" id="GO:0045087">
    <property type="term" value="P:innate immune response"/>
    <property type="evidence" value="ECO:0007669"/>
    <property type="project" value="TreeGrafter"/>
</dbReference>
<dbReference type="eggNOG" id="ENOG502SG5B">
    <property type="taxonomic scope" value="Eukaryota"/>
</dbReference>
<sequence length="681" mass="75360">MKFALHFVLYSGLVLADPQIVWLNKYNVDSPNSVITVETGGKLYLASNDALSQLQKIKVQTGTSVFTLDQLMVVNGITLLSNQLTVTSTIDQPTAATITGYLYTTTAIQANGHSKSIAFIIDIHGCCTQNTDLNFHYGFPGADWNTFTENQFFENPQYIANYDNWGRIYNKTRLLFDSVEPIQVNLPYWYITANGPFDMILDSIYNNLHTHNTTNARTTGAYVLTDVWQDHDVNFATDPTRQGYTGVLVTTELQYSVVVTFSDGFSKSVQTYGAGDLLPTTLSPPTQPSTVPMTTPTIATTTRSSESHNVLLALSNGARLYVASNDNNQYLKNITVASGATSITLDKLSELNDDGTPKSIQINGNVVVSTTNDDSTTGRLSGYLYITTKLQADDPRFSVFVIKISNLISSTITNSTTVILNTALRGGIDGDQPSKTSYVTNIEQPTEAKIRFHWGIPQANWNINTNNTFFRNPIELKDENETYRVFFNNVEPLQVGLNYWYIQAMGPFSMKLENKYVSNHNYTTTAVNTTGILVNRLIYQEHVVNFTPDTTRSGICGAFVSAYIDNDYLGIFLNYQNQGQISDELNNTSETQTYFFTYEQATSLTVISGSMAPGDFYIQYFSFSGALHPSTTEAPTTSVPTTLTQTGTPVSTTTVATTTKGATVLLETKLWLFILLFVLLL</sequence>
<dbReference type="STRING" id="135651.G0N6I4"/>
<dbReference type="PANTHER" id="PTHR21733">
    <property type="entry name" value="CUB_2 DOMAIN-CONTAINING PROTEIN-RELATED-RELATED"/>
    <property type="match status" value="1"/>
</dbReference>
<accession>G0N6I4</accession>
<feature type="chain" id="PRO_5003404313" description="CUB-like domain-containing protein" evidence="1">
    <location>
        <begin position="17"/>
        <end position="681"/>
    </location>
</feature>
<evidence type="ECO:0000313" key="2">
    <source>
        <dbReference type="EMBL" id="EGT53860.1"/>
    </source>
</evidence>
<name>G0N6I4_CAEBE</name>
<proteinExistence type="predicted"/>
<dbReference type="InterPro" id="IPR005071">
    <property type="entry name" value="Glycoprotein"/>
</dbReference>
<keyword evidence="1" id="KW-0732">Signal</keyword>
<dbReference type="GO" id="GO:0045121">
    <property type="term" value="C:membrane raft"/>
    <property type="evidence" value="ECO:0007669"/>
    <property type="project" value="TreeGrafter"/>
</dbReference>
<dbReference type="Proteomes" id="UP000008068">
    <property type="component" value="Unassembled WGS sequence"/>
</dbReference>
<dbReference type="EMBL" id="GL379844">
    <property type="protein sequence ID" value="EGT53860.1"/>
    <property type="molecule type" value="Genomic_DNA"/>
</dbReference>
<evidence type="ECO:0008006" key="4">
    <source>
        <dbReference type="Google" id="ProtNLM"/>
    </source>
</evidence>
<evidence type="ECO:0000313" key="3">
    <source>
        <dbReference type="Proteomes" id="UP000008068"/>
    </source>
</evidence>
<dbReference type="Pfam" id="PF03409">
    <property type="entry name" value="Glycoprotein"/>
    <property type="match status" value="3"/>
</dbReference>
<feature type="signal peptide" evidence="1">
    <location>
        <begin position="1"/>
        <end position="16"/>
    </location>
</feature>
<keyword evidence="3" id="KW-1185">Reference proteome</keyword>
<protein>
    <recommendedName>
        <fullName evidence="4">CUB-like domain-containing protein</fullName>
    </recommendedName>
</protein>
<dbReference type="AlphaFoldDB" id="G0N6I4"/>
<organism evidence="3">
    <name type="scientific">Caenorhabditis brenneri</name>
    <name type="common">Nematode worm</name>
    <dbReference type="NCBI Taxonomy" id="135651"/>
    <lineage>
        <taxon>Eukaryota</taxon>
        <taxon>Metazoa</taxon>
        <taxon>Ecdysozoa</taxon>
        <taxon>Nematoda</taxon>
        <taxon>Chromadorea</taxon>
        <taxon>Rhabditida</taxon>
        <taxon>Rhabditina</taxon>
        <taxon>Rhabditomorpha</taxon>
        <taxon>Rhabditoidea</taxon>
        <taxon>Rhabditidae</taxon>
        <taxon>Peloderinae</taxon>
        <taxon>Caenorhabditis</taxon>
    </lineage>
</organism>
<evidence type="ECO:0000256" key="1">
    <source>
        <dbReference type="SAM" id="SignalP"/>
    </source>
</evidence>
<dbReference type="PANTHER" id="PTHR21733:SF7">
    <property type="entry name" value="CUB_2 DOMAIN-CONTAINING PROTEIN-RELATED"/>
    <property type="match status" value="1"/>
</dbReference>
<dbReference type="InParanoid" id="G0N6I4"/>